<sequence>MLPCTAVNSRETLEPDKETSTLLNPKSFIFHLVIDHLLLPSNNPLVDLLSINGSKQLKTRQQREEVCFLPGNVDKTSKRLRVVNDEQRAGGRIRLTPSILSGFLSFFSALLAFGQFLRAELRDQILKLL</sequence>
<gene>
    <name evidence="2" type="ORF">XENOCAPTIV_029663</name>
</gene>
<dbReference type="Proteomes" id="UP001434883">
    <property type="component" value="Unassembled WGS sequence"/>
</dbReference>
<organism evidence="2 3">
    <name type="scientific">Xenoophorus captivus</name>
    <dbReference type="NCBI Taxonomy" id="1517983"/>
    <lineage>
        <taxon>Eukaryota</taxon>
        <taxon>Metazoa</taxon>
        <taxon>Chordata</taxon>
        <taxon>Craniata</taxon>
        <taxon>Vertebrata</taxon>
        <taxon>Euteleostomi</taxon>
        <taxon>Actinopterygii</taxon>
        <taxon>Neopterygii</taxon>
        <taxon>Teleostei</taxon>
        <taxon>Neoteleostei</taxon>
        <taxon>Acanthomorphata</taxon>
        <taxon>Ovalentaria</taxon>
        <taxon>Atherinomorphae</taxon>
        <taxon>Cyprinodontiformes</taxon>
        <taxon>Goodeidae</taxon>
        <taxon>Xenoophorus</taxon>
    </lineage>
</organism>
<proteinExistence type="predicted"/>
<keyword evidence="3" id="KW-1185">Reference proteome</keyword>
<evidence type="ECO:0000256" key="1">
    <source>
        <dbReference type="SAM" id="Phobius"/>
    </source>
</evidence>
<feature type="transmembrane region" description="Helical" evidence="1">
    <location>
        <begin position="98"/>
        <end position="117"/>
    </location>
</feature>
<dbReference type="EMBL" id="JAHRIN010076494">
    <property type="protein sequence ID" value="MEQ2218115.1"/>
    <property type="molecule type" value="Genomic_DNA"/>
</dbReference>
<accession>A0ABV0SC27</accession>
<keyword evidence="1" id="KW-1133">Transmembrane helix</keyword>
<keyword evidence="1" id="KW-0812">Transmembrane</keyword>
<evidence type="ECO:0000313" key="3">
    <source>
        <dbReference type="Proteomes" id="UP001434883"/>
    </source>
</evidence>
<reference evidence="2 3" key="1">
    <citation type="submission" date="2021-06" db="EMBL/GenBank/DDBJ databases">
        <authorList>
            <person name="Palmer J.M."/>
        </authorList>
    </citation>
    <scope>NUCLEOTIDE SEQUENCE [LARGE SCALE GENOMIC DNA]</scope>
    <source>
        <strain evidence="2 3">XC_2019</strain>
        <tissue evidence="2">Muscle</tissue>
    </source>
</reference>
<name>A0ABV0SC27_9TELE</name>
<protein>
    <submittedName>
        <fullName evidence="2">Uncharacterized protein</fullName>
    </submittedName>
</protein>
<keyword evidence="1" id="KW-0472">Membrane</keyword>
<comment type="caution">
    <text evidence="2">The sequence shown here is derived from an EMBL/GenBank/DDBJ whole genome shotgun (WGS) entry which is preliminary data.</text>
</comment>
<evidence type="ECO:0000313" key="2">
    <source>
        <dbReference type="EMBL" id="MEQ2218115.1"/>
    </source>
</evidence>